<name>A0ABW4R868_9RHOB</name>
<proteinExistence type="predicted"/>
<accession>A0ABW4R868</accession>
<protein>
    <submittedName>
        <fullName evidence="1">Uncharacterized protein</fullName>
    </submittedName>
</protein>
<evidence type="ECO:0000313" key="2">
    <source>
        <dbReference type="Proteomes" id="UP001597213"/>
    </source>
</evidence>
<organism evidence="1 2">
    <name type="scientific">Paracoccus pacificus</name>
    <dbReference type="NCBI Taxonomy" id="1463598"/>
    <lineage>
        <taxon>Bacteria</taxon>
        <taxon>Pseudomonadati</taxon>
        <taxon>Pseudomonadota</taxon>
        <taxon>Alphaproteobacteria</taxon>
        <taxon>Rhodobacterales</taxon>
        <taxon>Paracoccaceae</taxon>
        <taxon>Paracoccus</taxon>
    </lineage>
</organism>
<comment type="caution">
    <text evidence="1">The sequence shown here is derived from an EMBL/GenBank/DDBJ whole genome shotgun (WGS) entry which is preliminary data.</text>
</comment>
<sequence length="52" mass="5265">MTTISKNGNNAAAVAIGRVSIVGTKGSQGAMRTSACGVGLWHSTAKVMETSR</sequence>
<evidence type="ECO:0000313" key="1">
    <source>
        <dbReference type="EMBL" id="MFD1882418.1"/>
    </source>
</evidence>
<dbReference type="Proteomes" id="UP001597213">
    <property type="component" value="Unassembled WGS sequence"/>
</dbReference>
<keyword evidence="2" id="KW-1185">Reference proteome</keyword>
<dbReference type="EMBL" id="JBHUEN010000034">
    <property type="protein sequence ID" value="MFD1882418.1"/>
    <property type="molecule type" value="Genomic_DNA"/>
</dbReference>
<reference evidence="2" key="1">
    <citation type="journal article" date="2019" name="Int. J. Syst. Evol. Microbiol.">
        <title>The Global Catalogue of Microorganisms (GCM) 10K type strain sequencing project: providing services to taxonomists for standard genome sequencing and annotation.</title>
        <authorList>
            <consortium name="The Broad Institute Genomics Platform"/>
            <consortium name="The Broad Institute Genome Sequencing Center for Infectious Disease"/>
            <person name="Wu L."/>
            <person name="Ma J."/>
        </authorList>
    </citation>
    <scope>NUCLEOTIDE SEQUENCE [LARGE SCALE GENOMIC DNA]</scope>
    <source>
        <strain evidence="2">CCUG 56029</strain>
    </source>
</reference>
<gene>
    <name evidence="1" type="ORF">ACFSCT_11905</name>
</gene>
<dbReference type="RefSeq" id="WP_379143029.1">
    <property type="nucleotide sequence ID" value="NZ_JBHUEN010000034.1"/>
</dbReference>